<dbReference type="Pfam" id="PF03221">
    <property type="entry name" value="HTH_Tnp_Tc5"/>
    <property type="match status" value="1"/>
</dbReference>
<comment type="caution">
    <text evidence="3">The sequence shown here is derived from an EMBL/GenBank/DDBJ whole genome shotgun (WGS) entry which is preliminary data.</text>
</comment>
<evidence type="ECO:0000313" key="4">
    <source>
        <dbReference type="Proteomes" id="UP001148838"/>
    </source>
</evidence>
<evidence type="ECO:0000256" key="1">
    <source>
        <dbReference type="ARBA" id="ARBA00023125"/>
    </source>
</evidence>
<dbReference type="PANTHER" id="PTHR19303">
    <property type="entry name" value="TRANSPOSON"/>
    <property type="match status" value="1"/>
</dbReference>
<dbReference type="InterPro" id="IPR006600">
    <property type="entry name" value="HTH_CenpB_DNA-bd_dom"/>
</dbReference>
<evidence type="ECO:0000313" key="3">
    <source>
        <dbReference type="EMBL" id="KAJ4441993.1"/>
    </source>
</evidence>
<sequence>MGESRNAYSVLVGRPEGKRSFERLRRTWEDNIKMDLREMGYDCIDWINLAQDRDRWQGYVGVSMNLGMPFKWKLTENPKKKVDPEVMKAAVKRRYVTKVKEGNETAFKADHNSSQIFSPEEENDLEKYLLTAARLNYGLTPKELRRFAYEYAIARGKPISDNWKKNNQASYDWERGFMHRHPRLSLRNPQGKSLGRGTAFNPTSIGEFFQNLRSAYHTNKFGPESIYNLDETGVTNVQKPGKGTLVTLCSAVNATGNAVPPFFVYPRQRLNDKMIDGAPVGSCAGVSPSGWMTGETFVHYWEHYQTHKVL</sequence>
<keyword evidence="4" id="KW-1185">Reference proteome</keyword>
<organism evidence="3 4">
    <name type="scientific">Periplaneta americana</name>
    <name type="common">American cockroach</name>
    <name type="synonym">Blatta americana</name>
    <dbReference type="NCBI Taxonomy" id="6978"/>
    <lineage>
        <taxon>Eukaryota</taxon>
        <taxon>Metazoa</taxon>
        <taxon>Ecdysozoa</taxon>
        <taxon>Arthropoda</taxon>
        <taxon>Hexapoda</taxon>
        <taxon>Insecta</taxon>
        <taxon>Pterygota</taxon>
        <taxon>Neoptera</taxon>
        <taxon>Polyneoptera</taxon>
        <taxon>Dictyoptera</taxon>
        <taxon>Blattodea</taxon>
        <taxon>Blattoidea</taxon>
        <taxon>Blattidae</taxon>
        <taxon>Blattinae</taxon>
        <taxon>Periplaneta</taxon>
    </lineage>
</organism>
<protein>
    <recommendedName>
        <fullName evidence="2">HTH CENPB-type domain-containing protein</fullName>
    </recommendedName>
</protein>
<gene>
    <name evidence="3" type="ORF">ANN_11857</name>
</gene>
<name>A0ABQ8T7Q0_PERAM</name>
<feature type="domain" description="HTH CENPB-type" evidence="2">
    <location>
        <begin position="109"/>
        <end position="187"/>
    </location>
</feature>
<reference evidence="3 4" key="1">
    <citation type="journal article" date="2022" name="Allergy">
        <title>Genome assembly and annotation of Periplaneta americana reveal a comprehensive cockroach allergen profile.</title>
        <authorList>
            <person name="Wang L."/>
            <person name="Xiong Q."/>
            <person name="Saelim N."/>
            <person name="Wang L."/>
            <person name="Nong W."/>
            <person name="Wan A.T."/>
            <person name="Shi M."/>
            <person name="Liu X."/>
            <person name="Cao Q."/>
            <person name="Hui J.H.L."/>
            <person name="Sookrung N."/>
            <person name="Leung T.F."/>
            <person name="Tungtrongchitr A."/>
            <person name="Tsui S.K.W."/>
        </authorList>
    </citation>
    <scope>NUCLEOTIDE SEQUENCE [LARGE SCALE GENOMIC DNA]</scope>
    <source>
        <strain evidence="3">PWHHKU_190912</strain>
    </source>
</reference>
<dbReference type="InterPro" id="IPR050863">
    <property type="entry name" value="CenT-Element_Derived"/>
</dbReference>
<keyword evidence="1" id="KW-0238">DNA-binding</keyword>
<dbReference type="PANTHER" id="PTHR19303:SF71">
    <property type="entry name" value="ZINC FINGER PHD-TYPE DOMAIN-CONTAINING PROTEIN"/>
    <property type="match status" value="1"/>
</dbReference>
<evidence type="ECO:0000259" key="2">
    <source>
        <dbReference type="PROSITE" id="PS51253"/>
    </source>
</evidence>
<proteinExistence type="predicted"/>
<dbReference type="PROSITE" id="PS51253">
    <property type="entry name" value="HTH_CENPB"/>
    <property type="match status" value="1"/>
</dbReference>
<dbReference type="Proteomes" id="UP001148838">
    <property type="component" value="Unassembled WGS sequence"/>
</dbReference>
<accession>A0ABQ8T7Q0</accession>
<dbReference type="EMBL" id="JAJSOF020000015">
    <property type="protein sequence ID" value="KAJ4441993.1"/>
    <property type="molecule type" value="Genomic_DNA"/>
</dbReference>